<dbReference type="AlphaFoldDB" id="A0A8S3QMG5"/>
<dbReference type="Proteomes" id="UP000683360">
    <property type="component" value="Unassembled WGS sequence"/>
</dbReference>
<keyword evidence="3" id="KW-1185">Reference proteome</keyword>
<dbReference type="PANTHER" id="PTHR39069">
    <property type="entry name" value="ECDYSONE-INDUCIBLE GENE E1, ISOFORM A"/>
    <property type="match status" value="1"/>
</dbReference>
<gene>
    <name evidence="2" type="ORF">MEDL_10920</name>
</gene>
<sequence length="296" mass="31221">MATLTTITLLLLFPLVSFYFEVAVAASAAGGVRLGGACAINTNCTVNVTNSECKNKTCQCLSTFFSQSNTCQAKKALGTACKGNVECSDANAICSNNCKCKTSHYKDSTNNCKPRIAPTNTCGNPKNTSCVANAFCNATKCACYKGFETTKTGCNSLASSWFEGDSFCFLQDLIARFVGIWLLFVINIAEGVEEVALNKDCDVAQTASDQCSIANSECRDDSGTDKCLCETTHYANGGACVLRKSPKVSCASGECVTHASCDSGTSKCVCDAGYDPSPTISPTMCKFKLGYNALVT</sequence>
<accession>A0A8S3QMG5</accession>
<name>A0A8S3QMG5_MYTED</name>
<protein>
    <submittedName>
        <fullName evidence="2">Uncharacterized protein</fullName>
    </submittedName>
</protein>
<feature type="chain" id="PRO_5035914151" evidence="1">
    <location>
        <begin position="19"/>
        <end position="296"/>
    </location>
</feature>
<evidence type="ECO:0000256" key="1">
    <source>
        <dbReference type="SAM" id="SignalP"/>
    </source>
</evidence>
<organism evidence="2 3">
    <name type="scientific">Mytilus edulis</name>
    <name type="common">Blue mussel</name>
    <dbReference type="NCBI Taxonomy" id="6550"/>
    <lineage>
        <taxon>Eukaryota</taxon>
        <taxon>Metazoa</taxon>
        <taxon>Spiralia</taxon>
        <taxon>Lophotrochozoa</taxon>
        <taxon>Mollusca</taxon>
        <taxon>Bivalvia</taxon>
        <taxon>Autobranchia</taxon>
        <taxon>Pteriomorphia</taxon>
        <taxon>Mytilida</taxon>
        <taxon>Mytiloidea</taxon>
        <taxon>Mytilidae</taxon>
        <taxon>Mytilinae</taxon>
        <taxon>Mytilus</taxon>
    </lineage>
</organism>
<keyword evidence="1" id="KW-0732">Signal</keyword>
<proteinExistence type="predicted"/>
<evidence type="ECO:0000313" key="2">
    <source>
        <dbReference type="EMBL" id="CAG2196015.1"/>
    </source>
</evidence>
<feature type="signal peptide" evidence="1">
    <location>
        <begin position="1"/>
        <end position="18"/>
    </location>
</feature>
<reference evidence="2" key="1">
    <citation type="submission" date="2021-03" db="EMBL/GenBank/DDBJ databases">
        <authorList>
            <person name="Bekaert M."/>
        </authorList>
    </citation>
    <scope>NUCLEOTIDE SEQUENCE</scope>
</reference>
<dbReference type="EMBL" id="CAJPWZ010000542">
    <property type="protein sequence ID" value="CAG2196015.1"/>
    <property type="molecule type" value="Genomic_DNA"/>
</dbReference>
<dbReference type="OrthoDB" id="5912242at2759"/>
<evidence type="ECO:0000313" key="3">
    <source>
        <dbReference type="Proteomes" id="UP000683360"/>
    </source>
</evidence>
<dbReference type="PANTHER" id="PTHR39069:SF8">
    <property type="entry name" value="FI17111P1"/>
    <property type="match status" value="1"/>
</dbReference>
<comment type="caution">
    <text evidence="2">The sequence shown here is derived from an EMBL/GenBank/DDBJ whole genome shotgun (WGS) entry which is preliminary data.</text>
</comment>